<evidence type="ECO:0000313" key="8">
    <source>
        <dbReference type="Proteomes" id="UP000502611"/>
    </source>
</evidence>
<dbReference type="Proteomes" id="UP000502611">
    <property type="component" value="Plasmid p-A-Sy"/>
</dbReference>
<evidence type="ECO:0000313" key="4">
    <source>
        <dbReference type="EMBL" id="QJR05930.1"/>
    </source>
</evidence>
<feature type="modified residue" description="4-aspartylphosphate" evidence="1">
    <location>
        <position position="54"/>
    </location>
</feature>
<dbReference type="Gene3D" id="3.40.50.2300">
    <property type="match status" value="1"/>
</dbReference>
<evidence type="ECO:0000313" key="7">
    <source>
        <dbReference type="Proteomes" id="UP000287401"/>
    </source>
</evidence>
<dbReference type="SUPFAM" id="SSF52172">
    <property type="entry name" value="CheY-like"/>
    <property type="match status" value="1"/>
</dbReference>
<dbReference type="PROSITE" id="PS50110">
    <property type="entry name" value="RESPONSE_REGULATORY"/>
    <property type="match status" value="1"/>
</dbReference>
<dbReference type="EMBL" id="CP053022">
    <property type="protein sequence ID" value="QJR05930.1"/>
    <property type="molecule type" value="Genomic_DNA"/>
</dbReference>
<dbReference type="EMBL" id="LSTR01000058">
    <property type="protein sequence ID" value="OAH41247.1"/>
    <property type="molecule type" value="Genomic_DNA"/>
</dbReference>
<evidence type="ECO:0000313" key="5">
    <source>
        <dbReference type="EMBL" id="RSU57324.1"/>
    </source>
</evidence>
<geneLocation type="plasmid" evidence="8">
    <name>p-a-sy</name>
</geneLocation>
<organism evidence="3 6">
    <name type="scientific">Sphingobium yanoikuyae</name>
    <name type="common">Sphingomonas yanoikuyae</name>
    <dbReference type="NCBI Taxonomy" id="13690"/>
    <lineage>
        <taxon>Bacteria</taxon>
        <taxon>Pseudomonadati</taxon>
        <taxon>Pseudomonadota</taxon>
        <taxon>Alphaproteobacteria</taxon>
        <taxon>Sphingomonadales</taxon>
        <taxon>Sphingomonadaceae</taxon>
        <taxon>Sphingobium</taxon>
    </lineage>
</organism>
<reference evidence="4 8" key="3">
    <citation type="submission" date="2020-04" db="EMBL/GenBank/DDBJ databases">
        <title>The Whole Genome Analysis of High salt-tolerant Sphingobium yanoikuyae YC-XJ2 with Aryl organophosphorus flame retardants (aryl-OPFRs)-degrading capacity and characteristics of Related phosphotriesterase.</title>
        <authorList>
            <person name="Li X."/>
        </authorList>
    </citation>
    <scope>NUCLEOTIDE SEQUENCE [LARGE SCALE GENOMIC DNA]</scope>
    <source>
        <strain evidence="4 8">YC-XJ2</strain>
        <plasmid evidence="4">p-A-Sy</plasmid>
        <plasmid evidence="8">p-a-sy</plasmid>
    </source>
</reference>
<dbReference type="AlphaFoldDB" id="A0A177JJZ1"/>
<protein>
    <submittedName>
        <fullName evidence="4">Response regulator</fullName>
    </submittedName>
</protein>
<dbReference type="EMBL" id="QRAL01000009">
    <property type="protein sequence ID" value="RSU57324.1"/>
    <property type="molecule type" value="Genomic_DNA"/>
</dbReference>
<evidence type="ECO:0000313" key="3">
    <source>
        <dbReference type="EMBL" id="OAH41247.1"/>
    </source>
</evidence>
<dbReference type="InterPro" id="IPR011006">
    <property type="entry name" value="CheY-like_superfamily"/>
</dbReference>
<keyword evidence="4" id="KW-0614">Plasmid</keyword>
<geneLocation type="plasmid" evidence="4">
    <name>p-A-Sy</name>
</geneLocation>
<name>A0A177JJZ1_SPHYA</name>
<dbReference type="Proteomes" id="UP000077262">
    <property type="component" value="Unassembled WGS sequence"/>
</dbReference>
<reference evidence="5 7" key="2">
    <citation type="submission" date="2018-07" db="EMBL/GenBank/DDBJ databases">
        <title>Genomic and Epidemiologic Investigation of an Indolent Hospital Outbreak.</title>
        <authorList>
            <person name="Johnson R.C."/>
            <person name="Deming C."/>
            <person name="Conlan S."/>
            <person name="Zellmer C.J."/>
            <person name="Michelin A.V."/>
            <person name="Lee-Lin S."/>
            <person name="Thomas P.J."/>
            <person name="Park M."/>
            <person name="Weingarten R.A."/>
            <person name="Less J."/>
            <person name="Dekker J.P."/>
            <person name="Frank K.M."/>
            <person name="Musser K.A."/>
            <person name="Mcquiston J.R."/>
            <person name="Henderson D.K."/>
            <person name="Lau A.F."/>
            <person name="Palmore T.N."/>
            <person name="Segre J.A."/>
        </authorList>
    </citation>
    <scope>NUCLEOTIDE SEQUENCE [LARGE SCALE GENOMIC DNA]</scope>
    <source>
        <strain evidence="5 7">SK-NIH.Env6_1116</strain>
    </source>
</reference>
<accession>A0A177JJZ1</accession>
<proteinExistence type="predicted"/>
<evidence type="ECO:0000259" key="2">
    <source>
        <dbReference type="PROSITE" id="PS50110"/>
    </source>
</evidence>
<gene>
    <name evidence="3" type="ORF">AX777_23870</name>
    <name evidence="5" type="ORF">DAH51_10950</name>
    <name evidence="4" type="ORF">HH800_27010</name>
</gene>
<dbReference type="OrthoDB" id="7473224at2"/>
<feature type="domain" description="Response regulatory" evidence="2">
    <location>
        <begin position="4"/>
        <end position="114"/>
    </location>
</feature>
<dbReference type="GO" id="GO:0000160">
    <property type="term" value="P:phosphorelay signal transduction system"/>
    <property type="evidence" value="ECO:0007669"/>
    <property type="project" value="InterPro"/>
</dbReference>
<evidence type="ECO:0000256" key="1">
    <source>
        <dbReference type="PROSITE-ProRule" id="PRU00169"/>
    </source>
</evidence>
<dbReference type="InterPro" id="IPR001789">
    <property type="entry name" value="Sig_transdc_resp-reg_receiver"/>
</dbReference>
<evidence type="ECO:0000313" key="6">
    <source>
        <dbReference type="Proteomes" id="UP000077262"/>
    </source>
</evidence>
<dbReference type="Proteomes" id="UP000287401">
    <property type="component" value="Unassembled WGS sequence"/>
</dbReference>
<sequence length="115" mass="12710">MNRSILVVEDDPVIAQLLVEMLEQAHYVVDGPHATLSDGVEAVARNMPAGAVLDIRLKREDVGLLADDLELYDIPYLFCSASFDHPAVAKHPAAPLILKPALHMWLIPTLQRILH</sequence>
<keyword evidence="1" id="KW-0597">Phosphoprotein</keyword>
<reference evidence="3 6" key="1">
    <citation type="submission" date="2016-02" db="EMBL/GenBank/DDBJ databases">
        <authorList>
            <person name="Wen L."/>
            <person name="He K."/>
            <person name="Yang H."/>
        </authorList>
    </citation>
    <scope>NUCLEOTIDE SEQUENCE [LARGE SCALE GENOMIC DNA]</scope>
    <source>
        <strain evidence="3 6">CD09_2</strain>
    </source>
</reference>